<dbReference type="GO" id="GO:0003700">
    <property type="term" value="F:DNA-binding transcription factor activity"/>
    <property type="evidence" value="ECO:0007669"/>
    <property type="project" value="InterPro"/>
</dbReference>
<keyword evidence="3" id="KW-1185">Reference proteome</keyword>
<dbReference type="SMART" id="SM00347">
    <property type="entry name" value="HTH_MARR"/>
    <property type="match status" value="1"/>
</dbReference>
<dbReference type="OrthoDB" id="9154853at2"/>
<dbReference type="Pfam" id="PF01047">
    <property type="entry name" value="MarR"/>
    <property type="match status" value="1"/>
</dbReference>
<dbReference type="GO" id="GO:0006950">
    <property type="term" value="P:response to stress"/>
    <property type="evidence" value="ECO:0007669"/>
    <property type="project" value="TreeGrafter"/>
</dbReference>
<dbReference type="InterPro" id="IPR039422">
    <property type="entry name" value="MarR/SlyA-like"/>
</dbReference>
<dbReference type="InterPro" id="IPR000835">
    <property type="entry name" value="HTH_MarR-typ"/>
</dbReference>
<accession>A0A542ZDU2</accession>
<dbReference type="PANTHER" id="PTHR33164:SF57">
    <property type="entry name" value="MARR-FAMILY TRANSCRIPTIONAL REGULATOR"/>
    <property type="match status" value="1"/>
</dbReference>
<dbReference type="GO" id="GO:0003677">
    <property type="term" value="F:DNA binding"/>
    <property type="evidence" value="ECO:0007669"/>
    <property type="project" value="UniProtKB-KW"/>
</dbReference>
<evidence type="ECO:0000259" key="1">
    <source>
        <dbReference type="PROSITE" id="PS50995"/>
    </source>
</evidence>
<dbReference type="RefSeq" id="WP_142121481.1">
    <property type="nucleotide sequence ID" value="NZ_BAAASV010000002.1"/>
</dbReference>
<dbReference type="InterPro" id="IPR036390">
    <property type="entry name" value="WH_DNA-bd_sf"/>
</dbReference>
<proteinExistence type="predicted"/>
<sequence>MSPELTDQHTTLLRALAVVIRRGRRISQRSLSGLDTRLDPSTYSLLSFLHRTPGATLSGLAGAQGVSKGTMSRQVARLESFGLISRDADENDSRSVCLTLTEAGLGLVQEMKTRQIASLRVALDDWDEADLAQFTLLLKRFADDLERADPDPCGPRAVSN</sequence>
<organism evidence="2 3">
    <name type="scientific">Rarobacter faecitabidus</name>
    <dbReference type="NCBI Taxonomy" id="13243"/>
    <lineage>
        <taxon>Bacteria</taxon>
        <taxon>Bacillati</taxon>
        <taxon>Actinomycetota</taxon>
        <taxon>Actinomycetes</taxon>
        <taxon>Micrococcales</taxon>
        <taxon>Rarobacteraceae</taxon>
        <taxon>Rarobacter</taxon>
    </lineage>
</organism>
<protein>
    <submittedName>
        <fullName evidence="2">DNA-binding MarR family transcriptional regulator</fullName>
    </submittedName>
</protein>
<dbReference type="Proteomes" id="UP000315389">
    <property type="component" value="Unassembled WGS sequence"/>
</dbReference>
<reference evidence="2 3" key="1">
    <citation type="submission" date="2019-06" db="EMBL/GenBank/DDBJ databases">
        <title>Sequencing the genomes of 1000 actinobacteria strains.</title>
        <authorList>
            <person name="Klenk H.-P."/>
        </authorList>
    </citation>
    <scope>NUCLEOTIDE SEQUENCE [LARGE SCALE GENOMIC DNA]</scope>
    <source>
        <strain evidence="2 3">DSM 4813</strain>
    </source>
</reference>
<dbReference type="AlphaFoldDB" id="A0A542ZDU2"/>
<feature type="domain" description="HTH marR-type" evidence="1">
    <location>
        <begin position="9"/>
        <end position="143"/>
    </location>
</feature>
<dbReference type="PANTHER" id="PTHR33164">
    <property type="entry name" value="TRANSCRIPTIONAL REGULATOR, MARR FAMILY"/>
    <property type="match status" value="1"/>
</dbReference>
<dbReference type="InterPro" id="IPR036388">
    <property type="entry name" value="WH-like_DNA-bd_sf"/>
</dbReference>
<comment type="caution">
    <text evidence="2">The sequence shown here is derived from an EMBL/GenBank/DDBJ whole genome shotgun (WGS) entry which is preliminary data.</text>
</comment>
<gene>
    <name evidence="2" type="ORF">FB461_1929</name>
</gene>
<evidence type="ECO:0000313" key="2">
    <source>
        <dbReference type="EMBL" id="TQL58515.1"/>
    </source>
</evidence>
<evidence type="ECO:0000313" key="3">
    <source>
        <dbReference type="Proteomes" id="UP000315389"/>
    </source>
</evidence>
<dbReference type="EMBL" id="VFOS01000003">
    <property type="protein sequence ID" value="TQL58515.1"/>
    <property type="molecule type" value="Genomic_DNA"/>
</dbReference>
<dbReference type="Gene3D" id="1.10.10.10">
    <property type="entry name" value="Winged helix-like DNA-binding domain superfamily/Winged helix DNA-binding domain"/>
    <property type="match status" value="1"/>
</dbReference>
<name>A0A542ZDU2_RARFA</name>
<dbReference type="SUPFAM" id="SSF46785">
    <property type="entry name" value="Winged helix' DNA-binding domain"/>
    <property type="match status" value="1"/>
</dbReference>
<keyword evidence="2" id="KW-0238">DNA-binding</keyword>
<dbReference type="PROSITE" id="PS50995">
    <property type="entry name" value="HTH_MARR_2"/>
    <property type="match status" value="1"/>
</dbReference>